<keyword evidence="1" id="KW-0808">Transferase</keyword>
<proteinExistence type="predicted"/>
<dbReference type="CDD" id="cd02440">
    <property type="entry name" value="AdoMet_MTases"/>
    <property type="match status" value="1"/>
</dbReference>
<dbReference type="GO" id="GO:0008168">
    <property type="term" value="F:methyltransferase activity"/>
    <property type="evidence" value="ECO:0007669"/>
    <property type="project" value="UniProtKB-KW"/>
</dbReference>
<dbReference type="OrthoDB" id="9765084at2"/>
<comment type="caution">
    <text evidence="1">The sequence shown here is derived from an EMBL/GenBank/DDBJ whole genome shotgun (WGS) entry which is preliminary data.</text>
</comment>
<dbReference type="InterPro" id="IPR029063">
    <property type="entry name" value="SAM-dependent_MTases_sf"/>
</dbReference>
<name>A0A4V1M859_9BACT</name>
<keyword evidence="2" id="KW-1185">Reference proteome</keyword>
<sequence length="457" mass="51835">MNQLINHHPASFRDPSGFIYEQNGTVYRFVSTIYASHYSLLMNSGLAAELQKKNLLLAFSEATDNHLGRADWYKTLVPQQLPFISYAWEWSFSQLKDAALATLAVCKLALQKGMILKDATHTNMQWVDGKWKLIDTLSFETYTTGESWIAYRQFCECFLNPLLVAAHTGMEVNRLLLSYPDGVPANITAKLLPFKTKFNAVVYLHVHLQAKLAAKPATEQKGSGKKLSQKNIEQILESLCSCIEGLNLPQQTTTWNNYYSETILSETYLSEKKKLISAILADESYKSVIDLGANEGEFSLLCRQDASVIATDFDSACIDSLYNRLKKEKRKNILPLVLDLTYPSPAMGWMNAERKAFFSRANADVCMALALIHHFAIAKNISFGQLASFFASICKTLIIEFVPKEDPKVQSMLQWRKDIFEEFTVEEFEKAFASFFSLQQKVTVNGSQRTIFVYRKK</sequence>
<organism evidence="1 2">
    <name type="scientific">Lacibacter luteus</name>
    <dbReference type="NCBI Taxonomy" id="2508719"/>
    <lineage>
        <taxon>Bacteria</taxon>
        <taxon>Pseudomonadati</taxon>
        <taxon>Bacteroidota</taxon>
        <taxon>Chitinophagia</taxon>
        <taxon>Chitinophagales</taxon>
        <taxon>Chitinophagaceae</taxon>
        <taxon>Lacibacter</taxon>
    </lineage>
</organism>
<dbReference type="AlphaFoldDB" id="A0A4V1M859"/>
<dbReference type="EMBL" id="SDHW01000001">
    <property type="protein sequence ID" value="RXK62712.1"/>
    <property type="molecule type" value="Genomic_DNA"/>
</dbReference>
<dbReference type="SUPFAM" id="SSF53335">
    <property type="entry name" value="S-adenosyl-L-methionine-dependent methyltransferases"/>
    <property type="match status" value="1"/>
</dbReference>
<dbReference type="Proteomes" id="UP000290204">
    <property type="component" value="Unassembled WGS sequence"/>
</dbReference>
<accession>A0A4V1M859</accession>
<dbReference type="Gene3D" id="3.40.50.150">
    <property type="entry name" value="Vaccinia Virus protein VP39"/>
    <property type="match status" value="1"/>
</dbReference>
<gene>
    <name evidence="1" type="ORF">ESA94_06865</name>
</gene>
<evidence type="ECO:0000313" key="2">
    <source>
        <dbReference type="Proteomes" id="UP000290204"/>
    </source>
</evidence>
<dbReference type="RefSeq" id="WP_129130083.1">
    <property type="nucleotide sequence ID" value="NZ_SDHW01000001.1"/>
</dbReference>
<keyword evidence="1" id="KW-0489">Methyltransferase</keyword>
<reference evidence="1 2" key="1">
    <citation type="submission" date="2019-01" db="EMBL/GenBank/DDBJ databases">
        <title>Lacibacter sp. strain TTM-7.</title>
        <authorList>
            <person name="Chen W.-M."/>
        </authorList>
    </citation>
    <scope>NUCLEOTIDE SEQUENCE [LARGE SCALE GENOMIC DNA]</scope>
    <source>
        <strain evidence="1 2">TTM-7</strain>
    </source>
</reference>
<evidence type="ECO:0000313" key="1">
    <source>
        <dbReference type="EMBL" id="RXK62712.1"/>
    </source>
</evidence>
<protein>
    <submittedName>
        <fullName evidence="1">SAM-dependent methyltransferase</fullName>
    </submittedName>
</protein>
<dbReference type="GO" id="GO:0032259">
    <property type="term" value="P:methylation"/>
    <property type="evidence" value="ECO:0007669"/>
    <property type="project" value="UniProtKB-KW"/>
</dbReference>